<dbReference type="RefSeq" id="WP_093783663.1">
    <property type="nucleotide sequence ID" value="NZ_FNIE01000003.1"/>
</dbReference>
<feature type="domain" description="Solute-binding protein family 5" evidence="2">
    <location>
        <begin position="117"/>
        <end position="498"/>
    </location>
</feature>
<dbReference type="Proteomes" id="UP000199341">
    <property type="component" value="Unassembled WGS sequence"/>
</dbReference>
<keyword evidence="1" id="KW-0732">Signal</keyword>
<dbReference type="InterPro" id="IPR000914">
    <property type="entry name" value="SBP_5_dom"/>
</dbReference>
<dbReference type="InterPro" id="IPR039424">
    <property type="entry name" value="SBP_5"/>
</dbReference>
<gene>
    <name evidence="3" type="ORF">SAMN05216259_103438</name>
</gene>
<evidence type="ECO:0000313" key="4">
    <source>
        <dbReference type="Proteomes" id="UP000199341"/>
    </source>
</evidence>
<dbReference type="Gene3D" id="3.40.190.10">
    <property type="entry name" value="Periplasmic binding protein-like II"/>
    <property type="match status" value="1"/>
</dbReference>
<dbReference type="GO" id="GO:1904680">
    <property type="term" value="F:peptide transmembrane transporter activity"/>
    <property type="evidence" value="ECO:0007669"/>
    <property type="project" value="TreeGrafter"/>
</dbReference>
<reference evidence="3 4" key="1">
    <citation type="submission" date="2016-10" db="EMBL/GenBank/DDBJ databases">
        <authorList>
            <person name="de Groot N.N."/>
        </authorList>
    </citation>
    <scope>NUCLEOTIDE SEQUENCE [LARGE SCALE GENOMIC DNA]</scope>
    <source>
        <strain evidence="3 4">CGMCC 4.2022</strain>
    </source>
</reference>
<dbReference type="OrthoDB" id="7888869at2"/>
<dbReference type="PANTHER" id="PTHR30290">
    <property type="entry name" value="PERIPLASMIC BINDING COMPONENT OF ABC TRANSPORTER"/>
    <property type="match status" value="1"/>
</dbReference>
<dbReference type="EMBL" id="FNIE01000003">
    <property type="protein sequence ID" value="SDN29344.1"/>
    <property type="molecule type" value="Genomic_DNA"/>
</dbReference>
<dbReference type="InterPro" id="IPR030678">
    <property type="entry name" value="Peptide/Ni-bd"/>
</dbReference>
<organism evidence="3 4">
    <name type="scientific">Actinacidiphila guanduensis</name>
    <dbReference type="NCBI Taxonomy" id="310781"/>
    <lineage>
        <taxon>Bacteria</taxon>
        <taxon>Bacillati</taxon>
        <taxon>Actinomycetota</taxon>
        <taxon>Actinomycetes</taxon>
        <taxon>Kitasatosporales</taxon>
        <taxon>Streptomycetaceae</taxon>
        <taxon>Actinacidiphila</taxon>
    </lineage>
</organism>
<feature type="signal peptide" evidence="1">
    <location>
        <begin position="1"/>
        <end position="36"/>
    </location>
</feature>
<dbReference type="PIRSF" id="PIRSF002741">
    <property type="entry name" value="MppA"/>
    <property type="match status" value="1"/>
</dbReference>
<sequence length="598" mass="61856">MTRTNPPAAPLAGNRRGLSAAARAALALAVGAGALAACSSSSGGGAAGSAGVDVAAVSRAGVRDGGTLTWAVDEMPHTLNAFQADADDATSTVTGATLPAMFRLDAHGTPKLNTDYLADAKVTAQEPRQVVTYDLNPKAKWSDGRAIGVDDFTAQWKALGGKNTAFWTARNAGYDRIASISRGSDAHQVKVTFATPYADWRALFTPLYPKSVTGTPDAFNDGVRTRLPVTAGPFAVQGEDAKAGTVTLARSASWWGERAKLDRIVLTAVPQAQRPAQVAAGTLDVAALEPDQLSAVRAAKGVGVRKAPDAAYAQLALNGSTGPLADEKVRHAVARAIDRKKIAASVLKPLGLPDQPLGNHLVLPSQAGYADHSSALGSSGAEQAAALLADAGWQRSAATQGEKAAGPGRTAASGALTVVEPVRAAAKKGKDLTLRFVLPANSPTLDGVGQQIAQMLSAIGIRTEISKVDDDSFFQDHVASGDFDLALYSWPGTAYPATDDTPIFAKPVPAPDGSLAVAQNYSRVGTDQIDQLLARAGSELDASQARSLTNQADARIWAAAGSIPLYQRPEVVALRANVANAGAFGFQTPVYQNIGFRK</sequence>
<dbReference type="SUPFAM" id="SSF53850">
    <property type="entry name" value="Periplasmic binding protein-like II"/>
    <property type="match status" value="1"/>
</dbReference>
<proteinExistence type="predicted"/>
<dbReference type="PANTHER" id="PTHR30290:SF65">
    <property type="entry name" value="MONOACYL PHOSPHATIDYLINOSITOL TETRAMANNOSIDE-BINDING PROTEIN LPQW-RELATED"/>
    <property type="match status" value="1"/>
</dbReference>
<feature type="chain" id="PRO_5011495766" evidence="1">
    <location>
        <begin position="37"/>
        <end position="598"/>
    </location>
</feature>
<accession>A0A1H0A807</accession>
<protein>
    <submittedName>
        <fullName evidence="3">Peptide/nickel transport system substrate-binding protein</fullName>
    </submittedName>
</protein>
<keyword evidence="4" id="KW-1185">Reference proteome</keyword>
<dbReference type="Gene3D" id="3.10.105.10">
    <property type="entry name" value="Dipeptide-binding Protein, Domain 3"/>
    <property type="match status" value="1"/>
</dbReference>
<dbReference type="STRING" id="310781.SAMN05216259_103438"/>
<dbReference type="CDD" id="cd08501">
    <property type="entry name" value="PBP2_Lpqw"/>
    <property type="match status" value="1"/>
</dbReference>
<dbReference type="Gene3D" id="3.90.76.10">
    <property type="entry name" value="Dipeptide-binding Protein, Domain 1"/>
    <property type="match status" value="1"/>
</dbReference>
<name>A0A1H0A807_9ACTN</name>
<dbReference type="Pfam" id="PF00496">
    <property type="entry name" value="SBP_bac_5"/>
    <property type="match status" value="1"/>
</dbReference>
<dbReference type="AlphaFoldDB" id="A0A1H0A807"/>
<evidence type="ECO:0000256" key="1">
    <source>
        <dbReference type="SAM" id="SignalP"/>
    </source>
</evidence>
<dbReference type="GO" id="GO:0043190">
    <property type="term" value="C:ATP-binding cassette (ABC) transporter complex"/>
    <property type="evidence" value="ECO:0007669"/>
    <property type="project" value="InterPro"/>
</dbReference>
<evidence type="ECO:0000259" key="2">
    <source>
        <dbReference type="Pfam" id="PF00496"/>
    </source>
</evidence>
<dbReference type="GO" id="GO:0042597">
    <property type="term" value="C:periplasmic space"/>
    <property type="evidence" value="ECO:0007669"/>
    <property type="project" value="UniProtKB-ARBA"/>
</dbReference>
<dbReference type="GO" id="GO:0015833">
    <property type="term" value="P:peptide transport"/>
    <property type="evidence" value="ECO:0007669"/>
    <property type="project" value="TreeGrafter"/>
</dbReference>
<evidence type="ECO:0000313" key="3">
    <source>
        <dbReference type="EMBL" id="SDN29344.1"/>
    </source>
</evidence>